<feature type="chain" id="PRO_5011513789" evidence="1">
    <location>
        <begin position="24"/>
        <end position="453"/>
    </location>
</feature>
<dbReference type="SUPFAM" id="SSF56935">
    <property type="entry name" value="Porins"/>
    <property type="match status" value="1"/>
</dbReference>
<feature type="domain" description="SLH" evidence="2">
    <location>
        <begin position="24"/>
        <end position="86"/>
    </location>
</feature>
<name>A0A1H6V8S9_9FIRM</name>
<evidence type="ECO:0000259" key="2">
    <source>
        <dbReference type="PROSITE" id="PS51272"/>
    </source>
</evidence>
<reference evidence="3 4" key="1">
    <citation type="submission" date="2016-10" db="EMBL/GenBank/DDBJ databases">
        <authorList>
            <person name="de Groot N.N."/>
        </authorList>
    </citation>
    <scope>NUCLEOTIDE SEQUENCE [LARGE SCALE GENOMIC DNA]</scope>
    <source>
        <strain evidence="3 4">DSM 2179</strain>
    </source>
</reference>
<dbReference type="PANTHER" id="PTHR43308:SF1">
    <property type="entry name" value="OUTER MEMBRANE PROTEIN ALPHA"/>
    <property type="match status" value="1"/>
</dbReference>
<dbReference type="STRING" id="84035.SAMN05660742_102106"/>
<keyword evidence="1" id="KW-0732">Signal</keyword>
<gene>
    <name evidence="3" type="ORF">SAMN05660742_102106</name>
</gene>
<evidence type="ECO:0000313" key="4">
    <source>
        <dbReference type="Proteomes" id="UP000199662"/>
    </source>
</evidence>
<dbReference type="PANTHER" id="PTHR43308">
    <property type="entry name" value="OUTER MEMBRANE PROTEIN ALPHA-RELATED"/>
    <property type="match status" value="1"/>
</dbReference>
<keyword evidence="4" id="KW-1185">Reference proteome</keyword>
<dbReference type="RefSeq" id="WP_091828868.1">
    <property type="nucleotide sequence ID" value="NZ_FNZK01000002.1"/>
</dbReference>
<dbReference type="AlphaFoldDB" id="A0A1H6V8S9"/>
<sequence length="453" mass="50333">MKKGVICALAAMAVIYATSNVFAAENLFADVPRDHWAYQSITKLTKDGIIQGDGTNFNGDRVLTRYEMAALVANAITKEDKADAASKVEIAKLEQEFSSELAQLGIKIDKVEKKVNNIGNVKFNFWGRVLMNTYKDSATKNANMDSQYRYKLKMTSQLQDNVWVQSSLGYDQGYNTGSTSNSSNSVALQTMYIKVKSGNWYYNFGRQGSNASSPVDMLATGMTMAAGTNFDGLSTYYVDPKNSNNKFFIGQFNKAVYYTNAASNSVRNITILNANYDILPKVNLTAAYFKDGGRRGIDDSSLAEITTIGATYKISPKYTLVGEYGRNQKAKEAAAAEGVRYNGSNDGWDVLLQYGHSNIEKPKSWDVSVDLRRMQPGFEPYAGTEWLGGVYSPINVGATSNVDNVKGVGVYWGYVPYKNVWTQLSWYYLAPVEKGQNDGKYRQGVRLMVDFRY</sequence>
<dbReference type="InterPro" id="IPR001119">
    <property type="entry name" value="SLH_dom"/>
</dbReference>
<protein>
    <submittedName>
        <fullName evidence="3">S-layer homology domain-containing protein</fullName>
    </submittedName>
</protein>
<dbReference type="Proteomes" id="UP000199662">
    <property type="component" value="Unassembled WGS sequence"/>
</dbReference>
<proteinExistence type="predicted"/>
<dbReference type="PROSITE" id="PS51272">
    <property type="entry name" value="SLH"/>
    <property type="match status" value="1"/>
</dbReference>
<feature type="signal peptide" evidence="1">
    <location>
        <begin position="1"/>
        <end position="23"/>
    </location>
</feature>
<accession>A0A1H6V8S9</accession>
<organism evidence="3 4">
    <name type="scientific">Propionispira arboris</name>
    <dbReference type="NCBI Taxonomy" id="84035"/>
    <lineage>
        <taxon>Bacteria</taxon>
        <taxon>Bacillati</taxon>
        <taxon>Bacillota</taxon>
        <taxon>Negativicutes</taxon>
        <taxon>Selenomonadales</taxon>
        <taxon>Selenomonadaceae</taxon>
        <taxon>Propionispira</taxon>
    </lineage>
</organism>
<dbReference type="Pfam" id="PF00395">
    <property type="entry name" value="SLH"/>
    <property type="match status" value="1"/>
</dbReference>
<dbReference type="InterPro" id="IPR051465">
    <property type="entry name" value="Cell_Envelope_Struct_Comp"/>
</dbReference>
<evidence type="ECO:0000313" key="3">
    <source>
        <dbReference type="EMBL" id="SEI96675.1"/>
    </source>
</evidence>
<evidence type="ECO:0000256" key="1">
    <source>
        <dbReference type="SAM" id="SignalP"/>
    </source>
</evidence>
<dbReference type="EMBL" id="FNZK01000002">
    <property type="protein sequence ID" value="SEI96675.1"/>
    <property type="molecule type" value="Genomic_DNA"/>
</dbReference>